<dbReference type="EMBL" id="FOBV01000004">
    <property type="protein sequence ID" value="SEM55031.1"/>
    <property type="molecule type" value="Genomic_DNA"/>
</dbReference>
<name>A0A1H7Z9X3_9FLAO</name>
<evidence type="ECO:0000313" key="3">
    <source>
        <dbReference type="Proteomes" id="UP000199450"/>
    </source>
</evidence>
<feature type="transmembrane region" description="Helical" evidence="1">
    <location>
        <begin position="78"/>
        <end position="102"/>
    </location>
</feature>
<dbReference type="STRING" id="295069.SAMN05421856_104126"/>
<accession>A0A1H7Z9X3</accession>
<sequence>MMQFYKKRDFGTFITDSFAFFKLYGKNYFKNFLLLNGLLLILMVVVIVFGYKEFFGVILGSNISGQSYYFEQFFNDNLGLFIISGILLFILSTALITINFLFPVFYMKRIAEGKTDIKADDILSDFKSNRKKVFATYFGLTFLVLPGATIIFGISYILIFIIIGLVLMLFVGPTLFNTITFLCYDYFNGKRGFFESLSYAIRSQFSYANGREKSPYWKYWAATLIMAILFYIVSIFFSSIPMIMFFIKLSTTAPDAQFERDPFTGSFGILFFLIYGISSVISTLLMNVLYVNSGLMYYDSRTDLHQKMEMAEIDTIGINE</sequence>
<protein>
    <recommendedName>
        <fullName evidence="4">DUF4013 domain-containing protein</fullName>
    </recommendedName>
</protein>
<dbReference type="AlphaFoldDB" id="A0A1H7Z9X3"/>
<dbReference type="RefSeq" id="WP_089999831.1">
    <property type="nucleotide sequence ID" value="NZ_FOBV01000004.1"/>
</dbReference>
<keyword evidence="3" id="KW-1185">Reference proteome</keyword>
<proteinExistence type="predicted"/>
<keyword evidence="1" id="KW-0472">Membrane</keyword>
<feature type="transmembrane region" description="Helical" evidence="1">
    <location>
        <begin position="158"/>
        <end position="184"/>
    </location>
</feature>
<feature type="transmembrane region" description="Helical" evidence="1">
    <location>
        <begin position="267"/>
        <end position="291"/>
    </location>
</feature>
<feature type="transmembrane region" description="Helical" evidence="1">
    <location>
        <begin position="219"/>
        <end position="247"/>
    </location>
</feature>
<evidence type="ECO:0000256" key="1">
    <source>
        <dbReference type="SAM" id="Phobius"/>
    </source>
</evidence>
<evidence type="ECO:0000313" key="2">
    <source>
        <dbReference type="EMBL" id="SEM55031.1"/>
    </source>
</evidence>
<feature type="transmembrane region" description="Helical" evidence="1">
    <location>
        <begin position="32"/>
        <end position="51"/>
    </location>
</feature>
<dbReference type="Proteomes" id="UP000199450">
    <property type="component" value="Unassembled WGS sequence"/>
</dbReference>
<keyword evidence="1" id="KW-1133">Transmembrane helix</keyword>
<organism evidence="2 3">
    <name type="scientific">Chryseobacterium taichungense</name>
    <dbReference type="NCBI Taxonomy" id="295069"/>
    <lineage>
        <taxon>Bacteria</taxon>
        <taxon>Pseudomonadati</taxon>
        <taxon>Bacteroidota</taxon>
        <taxon>Flavobacteriia</taxon>
        <taxon>Flavobacteriales</taxon>
        <taxon>Weeksellaceae</taxon>
        <taxon>Chryseobacterium group</taxon>
        <taxon>Chryseobacterium</taxon>
    </lineage>
</organism>
<reference evidence="3" key="1">
    <citation type="submission" date="2016-10" db="EMBL/GenBank/DDBJ databases">
        <authorList>
            <person name="Varghese N."/>
            <person name="Submissions S."/>
        </authorList>
    </citation>
    <scope>NUCLEOTIDE SEQUENCE [LARGE SCALE GENOMIC DNA]</scope>
    <source>
        <strain evidence="3">DSM 17453</strain>
    </source>
</reference>
<keyword evidence="1" id="KW-0812">Transmembrane</keyword>
<evidence type="ECO:0008006" key="4">
    <source>
        <dbReference type="Google" id="ProtNLM"/>
    </source>
</evidence>
<dbReference type="OrthoDB" id="1149172at2"/>
<gene>
    <name evidence="2" type="ORF">SAMN05421856_104126</name>
</gene>
<feature type="transmembrane region" description="Helical" evidence="1">
    <location>
        <begin position="133"/>
        <end position="152"/>
    </location>
</feature>